<sequence length="212" mass="21361">MTKTLMSCLAIAASFAAGASQAATTSFTDELLFGLAAGSLTTETFSGATLGTSLHGTVDFGPFSTTLNSTVTGSGFNVIANPGLNAVGMNGTNLQFGLLDGETLTITFDTAITAFGAIFAAVNNDNTQRSTFSGGGTTDWLPTTPGAFSSFFGIVSDTAFTSITITGLAPSEGFGIDDLRFASATPVPVPASGLLLAGVALAGGWMARRRKA</sequence>
<reference evidence="4" key="1">
    <citation type="submission" date="2020-01" db="EMBL/GenBank/DDBJ databases">
        <authorList>
            <person name="Chen W.-M."/>
        </authorList>
    </citation>
    <scope>NUCLEOTIDE SEQUENCE</scope>
    <source>
        <strain evidence="4">CYK-10</strain>
    </source>
</reference>
<feature type="chain" id="PRO_5041940118" evidence="2">
    <location>
        <begin position="23"/>
        <end position="212"/>
    </location>
</feature>
<evidence type="ECO:0000259" key="3">
    <source>
        <dbReference type="Pfam" id="PF07589"/>
    </source>
</evidence>
<dbReference type="Pfam" id="PF07589">
    <property type="entry name" value="PEP-CTERM"/>
    <property type="match status" value="1"/>
</dbReference>
<dbReference type="Proteomes" id="UP001193501">
    <property type="component" value="Unassembled WGS sequence"/>
</dbReference>
<accession>A0AAE5BX08</accession>
<organism evidence="4 5">
    <name type="scientific">Stagnihabitans tardus</name>
    <dbReference type="NCBI Taxonomy" id="2699202"/>
    <lineage>
        <taxon>Bacteria</taxon>
        <taxon>Pseudomonadati</taxon>
        <taxon>Pseudomonadota</taxon>
        <taxon>Alphaproteobacteria</taxon>
        <taxon>Rhodobacterales</taxon>
        <taxon>Paracoccaceae</taxon>
        <taxon>Stagnihabitans</taxon>
    </lineage>
</organism>
<dbReference type="RefSeq" id="WP_168776662.1">
    <property type="nucleotide sequence ID" value="NZ_JAABNR010000037.1"/>
</dbReference>
<dbReference type="NCBIfam" id="TIGR02595">
    <property type="entry name" value="PEP_CTERM"/>
    <property type="match status" value="1"/>
</dbReference>
<evidence type="ECO:0000313" key="4">
    <source>
        <dbReference type="EMBL" id="NBZ89872.1"/>
    </source>
</evidence>
<gene>
    <name evidence="4" type="ORF">GV832_19990</name>
</gene>
<dbReference type="EMBL" id="JAABNR010000037">
    <property type="protein sequence ID" value="NBZ89872.1"/>
    <property type="molecule type" value="Genomic_DNA"/>
</dbReference>
<dbReference type="InterPro" id="IPR013424">
    <property type="entry name" value="Ice-binding_C"/>
</dbReference>
<evidence type="ECO:0000256" key="2">
    <source>
        <dbReference type="SAM" id="SignalP"/>
    </source>
</evidence>
<keyword evidence="2" id="KW-0732">Signal</keyword>
<feature type="domain" description="Ice-binding protein C-terminal" evidence="3">
    <location>
        <begin position="186"/>
        <end position="210"/>
    </location>
</feature>
<comment type="caution">
    <text evidence="4">The sequence shown here is derived from an EMBL/GenBank/DDBJ whole genome shotgun (WGS) entry which is preliminary data.</text>
</comment>
<dbReference type="AlphaFoldDB" id="A0AAE5BX08"/>
<proteinExistence type="predicted"/>
<keyword evidence="1" id="KW-1133">Transmembrane helix</keyword>
<evidence type="ECO:0000313" key="5">
    <source>
        <dbReference type="Proteomes" id="UP001193501"/>
    </source>
</evidence>
<keyword evidence="1" id="KW-0472">Membrane</keyword>
<protein>
    <submittedName>
        <fullName evidence="4">PEP-CTERM sorting domain-containing protein</fullName>
    </submittedName>
</protein>
<name>A0AAE5BX08_9RHOB</name>
<keyword evidence="1" id="KW-0812">Transmembrane</keyword>
<keyword evidence="5" id="KW-1185">Reference proteome</keyword>
<evidence type="ECO:0000256" key="1">
    <source>
        <dbReference type="SAM" id="Phobius"/>
    </source>
</evidence>
<feature type="signal peptide" evidence="2">
    <location>
        <begin position="1"/>
        <end position="22"/>
    </location>
</feature>
<feature type="transmembrane region" description="Helical" evidence="1">
    <location>
        <begin position="189"/>
        <end position="207"/>
    </location>
</feature>